<dbReference type="RefSeq" id="WP_170035698.1">
    <property type="nucleotide sequence ID" value="NZ_JACHIA010000004.1"/>
</dbReference>
<keyword evidence="3" id="KW-1185">Reference proteome</keyword>
<comment type="caution">
    <text evidence="2">The sequence shown here is derived from an EMBL/GenBank/DDBJ whole genome shotgun (WGS) entry which is preliminary data.</text>
</comment>
<name>A0A841GX60_9BACT</name>
<dbReference type="AlphaFoldDB" id="A0A841GX60"/>
<dbReference type="EMBL" id="JACHIA010000004">
    <property type="protein sequence ID" value="MBB6070305.1"/>
    <property type="molecule type" value="Genomic_DNA"/>
</dbReference>
<protein>
    <submittedName>
        <fullName evidence="2">Uncharacterized protein</fullName>
    </submittedName>
</protein>
<organism evidence="2 3">
    <name type="scientific">Longimicrobium terrae</name>
    <dbReference type="NCBI Taxonomy" id="1639882"/>
    <lineage>
        <taxon>Bacteria</taxon>
        <taxon>Pseudomonadati</taxon>
        <taxon>Gemmatimonadota</taxon>
        <taxon>Longimicrobiia</taxon>
        <taxon>Longimicrobiales</taxon>
        <taxon>Longimicrobiaceae</taxon>
        <taxon>Longimicrobium</taxon>
    </lineage>
</organism>
<gene>
    <name evidence="2" type="ORF">HNQ61_001924</name>
</gene>
<reference evidence="2 3" key="1">
    <citation type="submission" date="2020-08" db="EMBL/GenBank/DDBJ databases">
        <title>Genomic Encyclopedia of Type Strains, Phase IV (KMG-IV): sequencing the most valuable type-strain genomes for metagenomic binning, comparative biology and taxonomic classification.</title>
        <authorList>
            <person name="Goeker M."/>
        </authorList>
    </citation>
    <scope>NUCLEOTIDE SEQUENCE [LARGE SCALE GENOMIC DNA]</scope>
    <source>
        <strain evidence="2 3">DSM 29007</strain>
    </source>
</reference>
<feature type="region of interest" description="Disordered" evidence="1">
    <location>
        <begin position="1"/>
        <end position="26"/>
    </location>
</feature>
<feature type="compositionally biased region" description="Polar residues" evidence="1">
    <location>
        <begin position="10"/>
        <end position="22"/>
    </location>
</feature>
<accession>A0A841GX60</accession>
<proteinExistence type="predicted"/>
<dbReference type="Proteomes" id="UP000582837">
    <property type="component" value="Unassembled WGS sequence"/>
</dbReference>
<evidence type="ECO:0000313" key="3">
    <source>
        <dbReference type="Proteomes" id="UP000582837"/>
    </source>
</evidence>
<evidence type="ECO:0000313" key="2">
    <source>
        <dbReference type="EMBL" id="MBB6070305.1"/>
    </source>
</evidence>
<evidence type="ECO:0000256" key="1">
    <source>
        <dbReference type="SAM" id="MobiDB-lite"/>
    </source>
</evidence>
<sequence length="68" mass="7451">MAAAAKKNPIASSPAHNGSESSLGCLHDQHRTIPSWTEKEEQPARLYVFAVEALMRDMPEGSRGRVTM</sequence>